<evidence type="ECO:0000259" key="9">
    <source>
        <dbReference type="Pfam" id="PF13614"/>
    </source>
</evidence>
<organism evidence="10 11">
    <name type="scientific">Entotheonella factor</name>
    <dbReference type="NCBI Taxonomy" id="1429438"/>
    <lineage>
        <taxon>Bacteria</taxon>
        <taxon>Pseudomonadati</taxon>
        <taxon>Nitrospinota/Tectimicrobiota group</taxon>
        <taxon>Candidatus Tectimicrobiota</taxon>
        <taxon>Candidatus Entotheonellia</taxon>
        <taxon>Candidatus Entotheonellales</taxon>
        <taxon>Candidatus Entotheonellaceae</taxon>
        <taxon>Candidatus Entotheonella</taxon>
    </lineage>
</organism>
<dbReference type="InterPro" id="IPR050445">
    <property type="entry name" value="Bact_polysacc_biosynth/exp"/>
</dbReference>
<dbReference type="SUPFAM" id="SSF52540">
    <property type="entry name" value="P-loop containing nucleoside triphosphate hydrolases"/>
    <property type="match status" value="1"/>
</dbReference>
<evidence type="ECO:0000256" key="5">
    <source>
        <dbReference type="ARBA" id="ARBA00022777"/>
    </source>
</evidence>
<comment type="caution">
    <text evidence="10">The sequence shown here is derived from an EMBL/GenBank/DDBJ whole genome shotgun (WGS) entry which is preliminary data.</text>
</comment>
<keyword evidence="11" id="KW-1185">Reference proteome</keyword>
<dbReference type="EC" id="2.7.10.2" evidence="2"/>
<evidence type="ECO:0000256" key="6">
    <source>
        <dbReference type="ARBA" id="ARBA00022840"/>
    </source>
</evidence>
<dbReference type="Pfam" id="PF13614">
    <property type="entry name" value="AAA_31"/>
    <property type="match status" value="1"/>
</dbReference>
<dbReference type="Gene3D" id="3.40.50.300">
    <property type="entry name" value="P-loop containing nucleotide triphosphate hydrolases"/>
    <property type="match status" value="1"/>
</dbReference>
<keyword evidence="4" id="KW-0547">Nucleotide-binding</keyword>
<gene>
    <name evidence="10" type="ORF">ETSY1_05805</name>
</gene>
<name>W4LUZ1_ENTF1</name>
<dbReference type="GO" id="GO:0005886">
    <property type="term" value="C:plasma membrane"/>
    <property type="evidence" value="ECO:0007669"/>
    <property type="project" value="TreeGrafter"/>
</dbReference>
<dbReference type="InterPro" id="IPR027417">
    <property type="entry name" value="P-loop_NTPase"/>
</dbReference>
<dbReference type="InterPro" id="IPR025669">
    <property type="entry name" value="AAA_dom"/>
</dbReference>
<evidence type="ECO:0000256" key="4">
    <source>
        <dbReference type="ARBA" id="ARBA00022741"/>
    </source>
</evidence>
<dbReference type="PANTHER" id="PTHR32309:SF13">
    <property type="entry name" value="FERRIC ENTEROBACTIN TRANSPORT PROTEIN FEPE"/>
    <property type="match status" value="1"/>
</dbReference>
<keyword evidence="7" id="KW-0829">Tyrosine-protein kinase</keyword>
<dbReference type="AlphaFoldDB" id="W4LUZ1"/>
<evidence type="ECO:0000313" key="10">
    <source>
        <dbReference type="EMBL" id="ETX01844.1"/>
    </source>
</evidence>
<evidence type="ECO:0000256" key="7">
    <source>
        <dbReference type="ARBA" id="ARBA00023137"/>
    </source>
</evidence>
<dbReference type="HOGENOM" id="CLU_052027_2_3_7"/>
<evidence type="ECO:0000256" key="3">
    <source>
        <dbReference type="ARBA" id="ARBA00022679"/>
    </source>
</evidence>
<evidence type="ECO:0000256" key="1">
    <source>
        <dbReference type="ARBA" id="ARBA00007316"/>
    </source>
</evidence>
<evidence type="ECO:0000313" key="11">
    <source>
        <dbReference type="Proteomes" id="UP000019141"/>
    </source>
</evidence>
<keyword evidence="3" id="KW-0808">Transferase</keyword>
<evidence type="ECO:0000256" key="8">
    <source>
        <dbReference type="ARBA" id="ARBA00051245"/>
    </source>
</evidence>
<dbReference type="CDD" id="cd05387">
    <property type="entry name" value="BY-kinase"/>
    <property type="match status" value="1"/>
</dbReference>
<protein>
    <recommendedName>
        <fullName evidence="2">non-specific protein-tyrosine kinase</fullName>
        <ecNumber evidence="2">2.7.10.2</ecNumber>
    </recommendedName>
</protein>
<comment type="catalytic activity">
    <reaction evidence="8">
        <text>L-tyrosyl-[protein] + ATP = O-phospho-L-tyrosyl-[protein] + ADP + H(+)</text>
        <dbReference type="Rhea" id="RHEA:10596"/>
        <dbReference type="Rhea" id="RHEA-COMP:10136"/>
        <dbReference type="Rhea" id="RHEA-COMP:20101"/>
        <dbReference type="ChEBI" id="CHEBI:15378"/>
        <dbReference type="ChEBI" id="CHEBI:30616"/>
        <dbReference type="ChEBI" id="CHEBI:46858"/>
        <dbReference type="ChEBI" id="CHEBI:61978"/>
        <dbReference type="ChEBI" id="CHEBI:456216"/>
        <dbReference type="EC" id="2.7.10.2"/>
    </reaction>
</comment>
<reference evidence="10 11" key="1">
    <citation type="journal article" date="2014" name="Nature">
        <title>An environmental bacterial taxon with a large and distinct metabolic repertoire.</title>
        <authorList>
            <person name="Wilson M.C."/>
            <person name="Mori T."/>
            <person name="Ruckert C."/>
            <person name="Uria A.R."/>
            <person name="Helf M.J."/>
            <person name="Takada K."/>
            <person name="Gernert C."/>
            <person name="Steffens U.A."/>
            <person name="Heycke N."/>
            <person name="Schmitt S."/>
            <person name="Rinke C."/>
            <person name="Helfrich E.J."/>
            <person name="Brachmann A.O."/>
            <person name="Gurgui C."/>
            <person name="Wakimoto T."/>
            <person name="Kracht M."/>
            <person name="Crusemann M."/>
            <person name="Hentschel U."/>
            <person name="Abe I."/>
            <person name="Matsunaga S."/>
            <person name="Kalinowski J."/>
            <person name="Takeyama H."/>
            <person name="Piel J."/>
        </authorList>
    </citation>
    <scope>NUCLEOTIDE SEQUENCE [LARGE SCALE GENOMIC DNA]</scope>
    <source>
        <strain evidence="11">TSY1</strain>
    </source>
</reference>
<sequence>MTLFNIRSPRKNQRFRRNFRNALPQTPAPEMPYSPMALTGEAVIDDIDHVESHLVALHTPAAFETEQYRMLAQRIEQMHKSHGLRVMAVSSPSMGDGKTTTVINLAGVLSQSPGMRVLLIETDLRCPCVSLLLGLDLPRPHNLVDAVVNPALALKDVVTWCAPFNFALLPGGPPIASHHELLASPRLGELIEEARQHYDCILIDTPPMVPFSDCRILSRWIDGFFVVVTAHKTPRRELQQALSTIDAHKIIGLIFNQDDHVAPSSYYADYYHAKSTRSR</sequence>
<keyword evidence="5" id="KW-0418">Kinase</keyword>
<proteinExistence type="inferred from homology"/>
<dbReference type="InterPro" id="IPR005702">
    <property type="entry name" value="Wzc-like_C"/>
</dbReference>
<dbReference type="EMBL" id="AZHW01000196">
    <property type="protein sequence ID" value="ETX01844.1"/>
    <property type="molecule type" value="Genomic_DNA"/>
</dbReference>
<dbReference type="GO" id="GO:0004713">
    <property type="term" value="F:protein tyrosine kinase activity"/>
    <property type="evidence" value="ECO:0007669"/>
    <property type="project" value="TreeGrafter"/>
</dbReference>
<keyword evidence="6" id="KW-0067">ATP-binding</keyword>
<feature type="domain" description="AAA" evidence="9">
    <location>
        <begin position="85"/>
        <end position="217"/>
    </location>
</feature>
<dbReference type="Proteomes" id="UP000019141">
    <property type="component" value="Unassembled WGS sequence"/>
</dbReference>
<dbReference type="PANTHER" id="PTHR32309">
    <property type="entry name" value="TYROSINE-PROTEIN KINASE"/>
    <property type="match status" value="1"/>
</dbReference>
<accession>W4LUZ1</accession>
<comment type="similarity">
    <text evidence="1">Belongs to the CpsD/CapB family.</text>
</comment>
<evidence type="ECO:0000256" key="2">
    <source>
        <dbReference type="ARBA" id="ARBA00011903"/>
    </source>
</evidence>